<organism evidence="2 3">
    <name type="scientific">Romanomermis culicivorax</name>
    <name type="common">Nematode worm</name>
    <dbReference type="NCBI Taxonomy" id="13658"/>
    <lineage>
        <taxon>Eukaryota</taxon>
        <taxon>Metazoa</taxon>
        <taxon>Ecdysozoa</taxon>
        <taxon>Nematoda</taxon>
        <taxon>Enoplea</taxon>
        <taxon>Dorylaimia</taxon>
        <taxon>Mermithida</taxon>
        <taxon>Mermithoidea</taxon>
        <taxon>Mermithidae</taxon>
        <taxon>Romanomermis</taxon>
    </lineage>
</organism>
<feature type="region of interest" description="Disordered" evidence="1">
    <location>
        <begin position="125"/>
        <end position="171"/>
    </location>
</feature>
<dbReference type="WBParaSite" id="nRc.2.0.1.t23618-RA">
    <property type="protein sequence ID" value="nRc.2.0.1.t23618-RA"/>
    <property type="gene ID" value="nRc.2.0.1.g23618"/>
</dbReference>
<feature type="region of interest" description="Disordered" evidence="1">
    <location>
        <begin position="194"/>
        <end position="216"/>
    </location>
</feature>
<name>A0A915JAU8_ROMCU</name>
<evidence type="ECO:0000313" key="3">
    <source>
        <dbReference type="WBParaSite" id="nRc.2.0.1.t23618-RA"/>
    </source>
</evidence>
<dbReference type="AlphaFoldDB" id="A0A915JAU8"/>
<proteinExistence type="predicted"/>
<feature type="region of interest" description="Disordered" evidence="1">
    <location>
        <begin position="259"/>
        <end position="303"/>
    </location>
</feature>
<sequence length="350" mass="37311">MKPNKTPEAAMLPGGTPENSTEIVSSTNSQGRGPPGHDAEETSAWSIGQLALGSKKAIGTKEAKMPLGSVTNLLEGELALVPSTSNRVLLEGQMALVPSTSNGVQGVYSPVRNSTRTGRYTIGAHFSGTAQPSNGEGSTSMLNGSRSQEQETHSSQAPCGPDGMKPKGSKAVKTDPIFLLLTMWRNKQTIANKKAKKFAKKQSGGDSQGGGGTVPHNVIEPAVWHLPGDGRRGDVSPGLIVCSNSATRERGETQFIHQRGGLKDKKRKKPAPLAVSSEDPGERGEMVVGSEDDDANSQVEPSAANHTCYGQKLRDVRFQCLLGWQQEEQSPFTRVREIVMIPEIIELLHA</sequence>
<feature type="region of interest" description="Disordered" evidence="1">
    <location>
        <begin position="1"/>
        <end position="42"/>
    </location>
</feature>
<evidence type="ECO:0000256" key="1">
    <source>
        <dbReference type="SAM" id="MobiDB-lite"/>
    </source>
</evidence>
<feature type="compositionally biased region" description="Polar residues" evidence="1">
    <location>
        <begin position="128"/>
        <end position="157"/>
    </location>
</feature>
<reference evidence="3" key="1">
    <citation type="submission" date="2022-11" db="UniProtKB">
        <authorList>
            <consortium name="WormBaseParasite"/>
        </authorList>
    </citation>
    <scope>IDENTIFICATION</scope>
</reference>
<keyword evidence="2" id="KW-1185">Reference proteome</keyword>
<protein>
    <submittedName>
        <fullName evidence="3">Uncharacterized protein</fullName>
    </submittedName>
</protein>
<evidence type="ECO:0000313" key="2">
    <source>
        <dbReference type="Proteomes" id="UP000887565"/>
    </source>
</evidence>
<accession>A0A915JAU8</accession>
<dbReference type="Proteomes" id="UP000887565">
    <property type="component" value="Unplaced"/>
</dbReference>
<feature type="compositionally biased region" description="Polar residues" evidence="1">
    <location>
        <begin position="17"/>
        <end position="31"/>
    </location>
</feature>